<proteinExistence type="predicted"/>
<sequence length="155" mass="17929">MRGHTDSHERHTTTRRCRPRRQRTNACRHTTTANCRRTARQAAHKSKYTIRMLVQHHVRYTYSRKRYATLRRYGVMSITRDGASRRTTLASATSRHVAAYNAARIQTEICRCHGMKKRIAHTLRKVFVIMPAQRAAAARARVNSSDTAQKMLQAP</sequence>
<dbReference type="AlphaFoldDB" id="A0A8X6G5K2"/>
<reference evidence="2" key="1">
    <citation type="submission" date="2020-07" db="EMBL/GenBank/DDBJ databases">
        <title>Multicomponent nature underlies the extraordinary mechanical properties of spider dragline silk.</title>
        <authorList>
            <person name="Kono N."/>
            <person name="Nakamura H."/>
            <person name="Mori M."/>
            <person name="Yoshida Y."/>
            <person name="Ohtoshi R."/>
            <person name="Malay A.D."/>
            <person name="Moran D.A.P."/>
            <person name="Tomita M."/>
            <person name="Numata K."/>
            <person name="Arakawa K."/>
        </authorList>
    </citation>
    <scope>NUCLEOTIDE SEQUENCE</scope>
</reference>
<feature type="compositionally biased region" description="Basic and acidic residues" evidence="1">
    <location>
        <begin position="1"/>
        <end position="12"/>
    </location>
</feature>
<evidence type="ECO:0000313" key="2">
    <source>
        <dbReference type="EMBL" id="GFQ96177.1"/>
    </source>
</evidence>
<comment type="caution">
    <text evidence="2">The sequence shown here is derived from an EMBL/GenBank/DDBJ whole genome shotgun (WGS) entry which is preliminary data.</text>
</comment>
<feature type="compositionally biased region" description="Basic residues" evidence="1">
    <location>
        <begin position="13"/>
        <end position="23"/>
    </location>
</feature>
<gene>
    <name evidence="2" type="ORF">TNCT_192351</name>
</gene>
<protein>
    <submittedName>
        <fullName evidence="2">Uncharacterized protein</fullName>
    </submittedName>
</protein>
<organism evidence="2 3">
    <name type="scientific">Trichonephila clavata</name>
    <name type="common">Joro spider</name>
    <name type="synonym">Nephila clavata</name>
    <dbReference type="NCBI Taxonomy" id="2740835"/>
    <lineage>
        <taxon>Eukaryota</taxon>
        <taxon>Metazoa</taxon>
        <taxon>Ecdysozoa</taxon>
        <taxon>Arthropoda</taxon>
        <taxon>Chelicerata</taxon>
        <taxon>Arachnida</taxon>
        <taxon>Araneae</taxon>
        <taxon>Araneomorphae</taxon>
        <taxon>Entelegynae</taxon>
        <taxon>Araneoidea</taxon>
        <taxon>Nephilidae</taxon>
        <taxon>Trichonephila</taxon>
    </lineage>
</organism>
<accession>A0A8X6G5K2</accession>
<keyword evidence="3" id="KW-1185">Reference proteome</keyword>
<dbReference type="EMBL" id="BMAO01014638">
    <property type="protein sequence ID" value="GFQ96177.1"/>
    <property type="molecule type" value="Genomic_DNA"/>
</dbReference>
<evidence type="ECO:0000256" key="1">
    <source>
        <dbReference type="SAM" id="MobiDB-lite"/>
    </source>
</evidence>
<evidence type="ECO:0000313" key="3">
    <source>
        <dbReference type="Proteomes" id="UP000887116"/>
    </source>
</evidence>
<dbReference type="Proteomes" id="UP000887116">
    <property type="component" value="Unassembled WGS sequence"/>
</dbReference>
<feature type="region of interest" description="Disordered" evidence="1">
    <location>
        <begin position="1"/>
        <end position="24"/>
    </location>
</feature>
<name>A0A8X6G5K2_TRICU</name>